<evidence type="ECO:0000256" key="6">
    <source>
        <dbReference type="ARBA" id="ARBA00038076"/>
    </source>
</evidence>
<proteinExistence type="inferred from homology"/>
<gene>
    <name evidence="10" type="ORF">PZE19_26515</name>
</gene>
<comment type="subcellular location">
    <subcellularLocation>
        <location evidence="1">Cell membrane</location>
        <topology evidence="1">Multi-pass membrane protein</topology>
    </subcellularLocation>
</comment>
<protein>
    <submittedName>
        <fullName evidence="10">ABC transporter permease</fullName>
    </submittedName>
</protein>
<organism evidence="10 11">
    <name type="scientific">Paludisphaera mucosa</name>
    <dbReference type="NCBI Taxonomy" id="3030827"/>
    <lineage>
        <taxon>Bacteria</taxon>
        <taxon>Pseudomonadati</taxon>
        <taxon>Planctomycetota</taxon>
        <taxon>Planctomycetia</taxon>
        <taxon>Isosphaerales</taxon>
        <taxon>Isosphaeraceae</taxon>
        <taxon>Paludisphaera</taxon>
    </lineage>
</organism>
<dbReference type="InterPro" id="IPR003838">
    <property type="entry name" value="ABC3_permease_C"/>
</dbReference>
<keyword evidence="4 7" id="KW-1133">Transmembrane helix</keyword>
<accession>A0ABT6FIL1</accession>
<comment type="caution">
    <text evidence="10">The sequence shown here is derived from an EMBL/GenBank/DDBJ whole genome shotgun (WGS) entry which is preliminary data.</text>
</comment>
<dbReference type="Proteomes" id="UP001216907">
    <property type="component" value="Unassembled WGS sequence"/>
</dbReference>
<dbReference type="InterPro" id="IPR025857">
    <property type="entry name" value="MacB_PCD"/>
</dbReference>
<feature type="transmembrane region" description="Helical" evidence="7">
    <location>
        <begin position="278"/>
        <end position="299"/>
    </location>
</feature>
<dbReference type="Pfam" id="PF02687">
    <property type="entry name" value="FtsX"/>
    <property type="match status" value="1"/>
</dbReference>
<evidence type="ECO:0000256" key="3">
    <source>
        <dbReference type="ARBA" id="ARBA00022692"/>
    </source>
</evidence>
<evidence type="ECO:0000256" key="4">
    <source>
        <dbReference type="ARBA" id="ARBA00022989"/>
    </source>
</evidence>
<keyword evidence="5 7" id="KW-0472">Membrane</keyword>
<name>A0ABT6FIL1_9BACT</name>
<comment type="similarity">
    <text evidence="6">Belongs to the ABC-4 integral membrane protein family.</text>
</comment>
<evidence type="ECO:0000256" key="7">
    <source>
        <dbReference type="SAM" id="Phobius"/>
    </source>
</evidence>
<evidence type="ECO:0000313" key="11">
    <source>
        <dbReference type="Proteomes" id="UP001216907"/>
    </source>
</evidence>
<keyword evidence="3 7" id="KW-0812">Transmembrane</keyword>
<evidence type="ECO:0000256" key="2">
    <source>
        <dbReference type="ARBA" id="ARBA00022475"/>
    </source>
</evidence>
<feature type="domain" description="ABC3 transporter permease C-terminal" evidence="8">
    <location>
        <begin position="281"/>
        <end position="396"/>
    </location>
</feature>
<reference evidence="10 11" key="1">
    <citation type="submission" date="2023-03" db="EMBL/GenBank/DDBJ databases">
        <title>Paludisphaera mucosa sp. nov. a novel planctomycete from northern fen.</title>
        <authorList>
            <person name="Ivanova A."/>
        </authorList>
    </citation>
    <scope>NUCLEOTIDE SEQUENCE [LARGE SCALE GENOMIC DNA]</scope>
    <source>
        <strain evidence="10 11">Pla2</strain>
    </source>
</reference>
<evidence type="ECO:0000256" key="5">
    <source>
        <dbReference type="ARBA" id="ARBA00023136"/>
    </source>
</evidence>
<feature type="transmembrane region" description="Helical" evidence="7">
    <location>
        <begin position="331"/>
        <end position="352"/>
    </location>
</feature>
<evidence type="ECO:0000256" key="1">
    <source>
        <dbReference type="ARBA" id="ARBA00004651"/>
    </source>
</evidence>
<dbReference type="RefSeq" id="WP_277863612.1">
    <property type="nucleotide sequence ID" value="NZ_JARRAG010000002.1"/>
</dbReference>
<dbReference type="Pfam" id="PF12704">
    <property type="entry name" value="MacB_PCD"/>
    <property type="match status" value="1"/>
</dbReference>
<evidence type="ECO:0000259" key="9">
    <source>
        <dbReference type="Pfam" id="PF12704"/>
    </source>
</evidence>
<keyword evidence="11" id="KW-1185">Reference proteome</keyword>
<feature type="domain" description="MacB-like periplasmic core" evidence="9">
    <location>
        <begin position="16"/>
        <end position="250"/>
    </location>
</feature>
<feature type="transmembrane region" description="Helical" evidence="7">
    <location>
        <begin position="364"/>
        <end position="389"/>
    </location>
</feature>
<sequence>MGVFAWRNLLTRPMRTLLALIGLSIPILGVLGLFSLSDGLRNMVGDTLSQIEGVIVLRENTPSPVASTLSTSVVDKIRKVPGVRAVAPEVWGIAPNVEGQGMLMRSVGGLMTKGAGSIWDQPVISGQDIPSHKGLKSAVFPRALKERGEGRFLDERDLGRPNIVISRKIARNFPNAEGSPRKVGDHLRIGDEDCEIVGLYETGSMLLDVVIVMDVETARKILKMPKETVSSIYVEAETPPGYQAVCAAIEASEPGVSARSMNEVQANFGMLMGQVDKVLMLVVSLALLVGIVGIVNTMLMSTTERFVEFGVLRTNGWSQGNVLGLVTLESAYLGLLAGVVGCLLAWIGTVVANQFLGGGLRLGVSPFSLVLGLGLSVATGVLGGLYPAWRAARMAPMEAIRVGSH</sequence>
<dbReference type="PANTHER" id="PTHR30572:SF4">
    <property type="entry name" value="ABC TRANSPORTER PERMEASE YTRF"/>
    <property type="match status" value="1"/>
</dbReference>
<dbReference type="PANTHER" id="PTHR30572">
    <property type="entry name" value="MEMBRANE COMPONENT OF TRANSPORTER-RELATED"/>
    <property type="match status" value="1"/>
</dbReference>
<dbReference type="InterPro" id="IPR050250">
    <property type="entry name" value="Macrolide_Exporter_MacB"/>
</dbReference>
<keyword evidence="2" id="KW-1003">Cell membrane</keyword>
<evidence type="ECO:0000259" key="8">
    <source>
        <dbReference type="Pfam" id="PF02687"/>
    </source>
</evidence>
<evidence type="ECO:0000313" key="10">
    <source>
        <dbReference type="EMBL" id="MDG3007331.1"/>
    </source>
</evidence>
<dbReference type="EMBL" id="JARRAG010000002">
    <property type="protein sequence ID" value="MDG3007331.1"/>
    <property type="molecule type" value="Genomic_DNA"/>
</dbReference>
<feature type="transmembrane region" description="Helical" evidence="7">
    <location>
        <begin position="16"/>
        <end position="36"/>
    </location>
</feature>